<evidence type="ECO:0000313" key="2">
    <source>
        <dbReference type="EMBL" id="SFV80491.1"/>
    </source>
</evidence>
<name>A0A1W1DGT2_9ZZZZ</name>
<dbReference type="GO" id="GO:0051604">
    <property type="term" value="P:protein maturation"/>
    <property type="evidence" value="ECO:0007669"/>
    <property type="project" value="TreeGrafter"/>
</dbReference>
<dbReference type="AlphaFoldDB" id="A0A1W1DGT2"/>
<evidence type="ECO:0000256" key="1">
    <source>
        <dbReference type="ARBA" id="ARBA00006018"/>
    </source>
</evidence>
<dbReference type="PANTHER" id="PTHR35177">
    <property type="entry name" value="HYDROGENASE MATURATION FACTOR HYBG"/>
    <property type="match status" value="1"/>
</dbReference>
<organism evidence="2">
    <name type="scientific">hydrothermal vent metagenome</name>
    <dbReference type="NCBI Taxonomy" id="652676"/>
    <lineage>
        <taxon>unclassified sequences</taxon>
        <taxon>metagenomes</taxon>
        <taxon>ecological metagenomes</taxon>
    </lineage>
</organism>
<dbReference type="Pfam" id="PF01455">
    <property type="entry name" value="HupF_HypC"/>
    <property type="match status" value="1"/>
</dbReference>
<protein>
    <submittedName>
        <fullName evidence="2">[NiFe] hydrogenase metallocenter assembly protein HypC</fullName>
    </submittedName>
</protein>
<dbReference type="GO" id="GO:1902670">
    <property type="term" value="F:carbon dioxide binding"/>
    <property type="evidence" value="ECO:0007669"/>
    <property type="project" value="TreeGrafter"/>
</dbReference>
<accession>A0A1W1DGT2</accession>
<dbReference type="InterPro" id="IPR019812">
    <property type="entry name" value="Hydgase_assmbl_chp_CS"/>
</dbReference>
<dbReference type="Gene3D" id="2.30.30.140">
    <property type="match status" value="1"/>
</dbReference>
<comment type="similarity">
    <text evidence="1">Belongs to the HupF/HypC family.</text>
</comment>
<dbReference type="PROSITE" id="PS01097">
    <property type="entry name" value="HUPF_HYPC"/>
    <property type="match status" value="1"/>
</dbReference>
<dbReference type="SUPFAM" id="SSF159127">
    <property type="entry name" value="HupF/HypC-like"/>
    <property type="match status" value="1"/>
</dbReference>
<gene>
    <name evidence="2" type="ORF">MNB_SUP05-13-629</name>
</gene>
<dbReference type="GO" id="GO:0005506">
    <property type="term" value="F:iron ion binding"/>
    <property type="evidence" value="ECO:0007669"/>
    <property type="project" value="TreeGrafter"/>
</dbReference>
<dbReference type="FunFam" id="2.30.30.140:FF:000022">
    <property type="entry name" value="Hydrogenase assembly chaperone HybG"/>
    <property type="match status" value="1"/>
</dbReference>
<dbReference type="PANTHER" id="PTHR35177:SF2">
    <property type="entry name" value="HYDROGENASE MATURATION FACTOR HYBG"/>
    <property type="match status" value="1"/>
</dbReference>
<proteinExistence type="inferred from homology"/>
<sequence length="92" mass="10255">MCVGIPRKIIEISNPETNLAMVDVNGVKREVNIAYLVDADHPVDSCVGEWALINLGFAMSRIDEDEAHKTLELLRELGEVQMQMDAMLRGSK</sequence>
<dbReference type="InterPro" id="IPR001109">
    <property type="entry name" value="Hydrogenase_HupF/HypC"/>
</dbReference>
<dbReference type="NCBIfam" id="TIGR00074">
    <property type="entry name" value="hypC_hupF"/>
    <property type="match status" value="1"/>
</dbReference>
<dbReference type="EMBL" id="FPHU01000084">
    <property type="protein sequence ID" value="SFV80491.1"/>
    <property type="molecule type" value="Genomic_DNA"/>
</dbReference>
<dbReference type="PRINTS" id="PR00445">
    <property type="entry name" value="HUPFHYPC"/>
</dbReference>
<reference evidence="2" key="1">
    <citation type="submission" date="2016-10" db="EMBL/GenBank/DDBJ databases">
        <authorList>
            <person name="de Groot N.N."/>
        </authorList>
    </citation>
    <scope>NUCLEOTIDE SEQUENCE</scope>
</reference>